<evidence type="ECO:0000313" key="1">
    <source>
        <dbReference type="EMBL" id="VDM35047.1"/>
    </source>
</evidence>
<protein>
    <submittedName>
        <fullName evidence="3">Transmembrane protein</fullName>
    </submittedName>
</protein>
<dbReference type="Proteomes" id="UP000274429">
    <property type="component" value="Unassembled WGS sequence"/>
</dbReference>
<keyword evidence="2" id="KW-1185">Reference proteome</keyword>
<dbReference type="AlphaFoldDB" id="A0A0R3X957"/>
<accession>A0A0R3X957</accession>
<evidence type="ECO:0000313" key="3">
    <source>
        <dbReference type="WBParaSite" id="TTAC_0001008201-mRNA-1"/>
    </source>
</evidence>
<reference evidence="3" key="1">
    <citation type="submission" date="2017-02" db="UniProtKB">
        <authorList>
            <consortium name="WormBaseParasite"/>
        </authorList>
    </citation>
    <scope>IDENTIFICATION</scope>
</reference>
<gene>
    <name evidence="1" type="ORF">TTAC_LOCUS10067</name>
</gene>
<name>A0A0R3X957_HYDTA</name>
<sequence>MHATLLGQAGVLQTEFKDTLLKDAFAGYEQWRILTRVSRSEVEQSLFQLPAQWANVARSTITGAVGLTMLLAFDLIHGYCQSRDYTTTREDSSMQWICHFDSTLPPPLVCPHKIQQRLSYEADGKEEENAPPCLAANGES</sequence>
<dbReference type="WBParaSite" id="TTAC_0001008201-mRNA-1">
    <property type="protein sequence ID" value="TTAC_0001008201-mRNA-1"/>
    <property type="gene ID" value="TTAC_0001008201"/>
</dbReference>
<evidence type="ECO:0000313" key="2">
    <source>
        <dbReference type="Proteomes" id="UP000274429"/>
    </source>
</evidence>
<proteinExistence type="predicted"/>
<reference evidence="1 2" key="2">
    <citation type="submission" date="2018-11" db="EMBL/GenBank/DDBJ databases">
        <authorList>
            <consortium name="Pathogen Informatics"/>
        </authorList>
    </citation>
    <scope>NUCLEOTIDE SEQUENCE [LARGE SCALE GENOMIC DNA]</scope>
</reference>
<organism evidence="3">
    <name type="scientific">Hydatigena taeniaeformis</name>
    <name type="common">Feline tapeworm</name>
    <name type="synonym">Taenia taeniaeformis</name>
    <dbReference type="NCBI Taxonomy" id="6205"/>
    <lineage>
        <taxon>Eukaryota</taxon>
        <taxon>Metazoa</taxon>
        <taxon>Spiralia</taxon>
        <taxon>Lophotrochozoa</taxon>
        <taxon>Platyhelminthes</taxon>
        <taxon>Cestoda</taxon>
        <taxon>Eucestoda</taxon>
        <taxon>Cyclophyllidea</taxon>
        <taxon>Taeniidae</taxon>
        <taxon>Hydatigera</taxon>
    </lineage>
</organism>
<dbReference type="EMBL" id="UYWX01021285">
    <property type="protein sequence ID" value="VDM35047.1"/>
    <property type="molecule type" value="Genomic_DNA"/>
</dbReference>